<proteinExistence type="predicted"/>
<evidence type="ECO:0000313" key="2">
    <source>
        <dbReference type="EMBL" id="GBE88205.1"/>
    </source>
</evidence>
<dbReference type="AlphaFoldDB" id="A0A401H199"/>
<sequence length="759" mass="85211">MQTGNRSRPLASQTSNDPTSRALALPTASSSQQAIDDENRFRPSASQTSNVLTSEGELAVTDELKAFNSILAADFSLHEEGVITTPNATYIPEFPVIHDGQIVARQDGRWGPQEYSRWPQMYDRKVIHHMCIPTLQSVVEADAMVLWDKIRVWEWEVDTTCRVPELGFLVEDKLKALTETALRVTHRFKHKLGNTVSEKNKAGMQLLLMLVQCLDRLHLLLTSCNHAIMLGAHVQCLTLELWGYVNYYSVIIGHLETLTLHESVDWDVLPVCGAFTNDASVAQLLFRVGVPFWFIQTKTDKTRIKKWAFPVPISNELSLEMSWPCLLRNETDLAGILNCLGDWPSRMLHEATNAVCDVRLPPLEGTSKSSSAEQPPQKKQKDDKQLSIQQNDGNVESQASHSVAESSKKSKRSHRGMRGKKKHHVEGSSTETLQPAHPSLAHECSTLIGAAWNVALSAVPSLAAPARATTYFFPPPFMLRCSGDKLRRLPLKIAEWHDALWGDYSLDQAVDGSSAITASGSVNASVEGEMGATEGPIRTSDAAGPMSQVNSMSKAGSAKKVKDRHEQQQNIHRLFAATSCMSSYIETVQPHFGMDLISVDDVDELCKKLLWEVHETNWRCKLRALDTHLLDMSKWSSMHRWEREVQLAKNSRDIVFCWVHAPAQGWLPCKKFLAAFIAVMQRWPELLEGLRLDAHKVLAYEADEYNLLQENVVRFYMTMFPDERHAIVASYGINNTDNLGMLFEICRATPKCARHLKRL</sequence>
<feature type="compositionally biased region" description="Polar residues" evidence="1">
    <location>
        <begin position="1"/>
        <end position="19"/>
    </location>
</feature>
<name>A0A401H199_9APHY</name>
<feature type="compositionally biased region" description="Polar residues" evidence="1">
    <location>
        <begin position="386"/>
        <end position="405"/>
    </location>
</feature>
<gene>
    <name evidence="2" type="ORF">SCP_1300190</name>
</gene>
<feature type="region of interest" description="Disordered" evidence="1">
    <location>
        <begin position="362"/>
        <end position="437"/>
    </location>
</feature>
<feature type="compositionally biased region" description="Basic residues" evidence="1">
    <location>
        <begin position="409"/>
        <end position="424"/>
    </location>
</feature>
<dbReference type="OrthoDB" id="2804332at2759"/>
<comment type="caution">
    <text evidence="2">The sequence shown here is derived from an EMBL/GenBank/DDBJ whole genome shotgun (WGS) entry which is preliminary data.</text>
</comment>
<keyword evidence="3" id="KW-1185">Reference proteome</keyword>
<reference evidence="2 3" key="1">
    <citation type="journal article" date="2018" name="Sci. Rep.">
        <title>Genome sequence of the cauliflower mushroom Sparassis crispa (Hanabiratake) and its association with beneficial usage.</title>
        <authorList>
            <person name="Kiyama R."/>
            <person name="Furutani Y."/>
            <person name="Kawaguchi K."/>
            <person name="Nakanishi T."/>
        </authorList>
    </citation>
    <scope>NUCLEOTIDE SEQUENCE [LARGE SCALE GENOMIC DNA]</scope>
</reference>
<dbReference type="InParanoid" id="A0A401H199"/>
<dbReference type="RefSeq" id="XP_027619118.1">
    <property type="nucleotide sequence ID" value="XM_027763317.1"/>
</dbReference>
<dbReference type="Proteomes" id="UP000287166">
    <property type="component" value="Unassembled WGS sequence"/>
</dbReference>
<feature type="region of interest" description="Disordered" evidence="1">
    <location>
        <begin position="1"/>
        <end position="35"/>
    </location>
</feature>
<accession>A0A401H199</accession>
<organism evidence="2 3">
    <name type="scientific">Sparassis crispa</name>
    <dbReference type="NCBI Taxonomy" id="139825"/>
    <lineage>
        <taxon>Eukaryota</taxon>
        <taxon>Fungi</taxon>
        <taxon>Dikarya</taxon>
        <taxon>Basidiomycota</taxon>
        <taxon>Agaricomycotina</taxon>
        <taxon>Agaricomycetes</taxon>
        <taxon>Polyporales</taxon>
        <taxon>Sparassidaceae</taxon>
        <taxon>Sparassis</taxon>
    </lineage>
</organism>
<dbReference type="GeneID" id="38785122"/>
<evidence type="ECO:0000256" key="1">
    <source>
        <dbReference type="SAM" id="MobiDB-lite"/>
    </source>
</evidence>
<evidence type="ECO:0000313" key="3">
    <source>
        <dbReference type="Proteomes" id="UP000287166"/>
    </source>
</evidence>
<dbReference type="EMBL" id="BFAD01000013">
    <property type="protein sequence ID" value="GBE88205.1"/>
    <property type="molecule type" value="Genomic_DNA"/>
</dbReference>
<protein>
    <submittedName>
        <fullName evidence="2">Uncharacterized protein</fullName>
    </submittedName>
</protein>